<dbReference type="Proteomes" id="UP000553343">
    <property type="component" value="Unassembled WGS sequence"/>
</dbReference>
<keyword evidence="2" id="KW-1185">Reference proteome</keyword>
<proteinExistence type="predicted"/>
<organism evidence="1 2">
    <name type="scientific">Desulfobacter latus</name>
    <dbReference type="NCBI Taxonomy" id="2292"/>
    <lineage>
        <taxon>Bacteria</taxon>
        <taxon>Pseudomonadati</taxon>
        <taxon>Thermodesulfobacteriota</taxon>
        <taxon>Desulfobacteria</taxon>
        <taxon>Desulfobacterales</taxon>
        <taxon>Desulfobacteraceae</taxon>
        <taxon>Desulfobacter</taxon>
    </lineage>
</organism>
<name>A0A850TF64_9BACT</name>
<evidence type="ECO:0000313" key="2">
    <source>
        <dbReference type="Proteomes" id="UP000553343"/>
    </source>
</evidence>
<dbReference type="AlphaFoldDB" id="A0A850TF64"/>
<gene>
    <name evidence="1" type="ORF">HXW94_18425</name>
</gene>
<evidence type="ECO:0000313" key="1">
    <source>
        <dbReference type="EMBL" id="NWH06927.1"/>
    </source>
</evidence>
<accession>A0A850TF64</accession>
<reference evidence="1 2" key="1">
    <citation type="submission" date="2020-06" db="EMBL/GenBank/DDBJ databases">
        <title>High-quality draft genome of sulfate reducer Desulfobacter latus type strain AcrS2 isolated from marine sediment.</title>
        <authorList>
            <person name="Hoppe M."/>
            <person name="Larsen C.K."/>
            <person name="Marshall I.P.G."/>
            <person name="Schramm A."/>
            <person name="Marietou A.G."/>
        </authorList>
    </citation>
    <scope>NUCLEOTIDE SEQUENCE [LARGE SCALE GENOMIC DNA]</scope>
    <source>
        <strain evidence="1 2">AcRS2</strain>
    </source>
</reference>
<dbReference type="EMBL" id="JACADJ010000144">
    <property type="protein sequence ID" value="NWH06927.1"/>
    <property type="molecule type" value="Genomic_DNA"/>
</dbReference>
<comment type="caution">
    <text evidence="1">The sequence shown here is derived from an EMBL/GenBank/DDBJ whole genome shotgun (WGS) entry which is preliminary data.</text>
</comment>
<protein>
    <submittedName>
        <fullName evidence="1">Uncharacterized protein</fullName>
    </submittedName>
</protein>
<sequence length="50" mass="5300">MLFFKVGLQSCKRLSAVMCSKEGIDNKALLEPGKRHPAGEARAVAALLGS</sequence>